<dbReference type="MEROPS" id="S10.003"/>
<dbReference type="EMBL" id="GG662855">
    <property type="protein sequence ID" value="EAR87156.1"/>
    <property type="molecule type" value="Genomic_DNA"/>
</dbReference>
<evidence type="ECO:0000256" key="1">
    <source>
        <dbReference type="ARBA" id="ARBA00009431"/>
    </source>
</evidence>
<dbReference type="InterPro" id="IPR018202">
    <property type="entry name" value="Ser_caboxypep_ser_AS"/>
</dbReference>
<keyword evidence="9" id="KW-1185">Reference proteome</keyword>
<reference evidence="9" key="1">
    <citation type="journal article" date="2006" name="PLoS Biol.">
        <title>Macronuclear genome sequence of the ciliate Tetrahymena thermophila, a model eukaryote.</title>
        <authorList>
            <person name="Eisen J.A."/>
            <person name="Coyne R.S."/>
            <person name="Wu M."/>
            <person name="Wu D."/>
            <person name="Thiagarajan M."/>
            <person name="Wortman J.R."/>
            <person name="Badger J.H."/>
            <person name="Ren Q."/>
            <person name="Amedeo P."/>
            <person name="Jones K.M."/>
            <person name="Tallon L.J."/>
            <person name="Delcher A.L."/>
            <person name="Salzberg S.L."/>
            <person name="Silva J.C."/>
            <person name="Haas B.J."/>
            <person name="Majoros W.H."/>
            <person name="Farzad M."/>
            <person name="Carlton J.M."/>
            <person name="Smith R.K. Jr."/>
            <person name="Garg J."/>
            <person name="Pearlman R.E."/>
            <person name="Karrer K.M."/>
            <person name="Sun L."/>
            <person name="Manning G."/>
            <person name="Elde N.C."/>
            <person name="Turkewitz A.P."/>
            <person name="Asai D.J."/>
            <person name="Wilkes D.E."/>
            <person name="Wang Y."/>
            <person name="Cai H."/>
            <person name="Collins K."/>
            <person name="Stewart B.A."/>
            <person name="Lee S.R."/>
            <person name="Wilamowska K."/>
            <person name="Weinberg Z."/>
            <person name="Ruzzo W.L."/>
            <person name="Wloga D."/>
            <person name="Gaertig J."/>
            <person name="Frankel J."/>
            <person name="Tsao C.-C."/>
            <person name="Gorovsky M.A."/>
            <person name="Keeling P.J."/>
            <person name="Waller R.F."/>
            <person name="Patron N.J."/>
            <person name="Cherry J.M."/>
            <person name="Stover N.A."/>
            <person name="Krieger C.J."/>
            <person name="del Toro C."/>
            <person name="Ryder H.F."/>
            <person name="Williamson S.C."/>
            <person name="Barbeau R.A."/>
            <person name="Hamilton E.P."/>
            <person name="Orias E."/>
        </authorList>
    </citation>
    <scope>NUCLEOTIDE SEQUENCE [LARGE SCALE GENOMIC DNA]</scope>
    <source>
        <strain evidence="9">SB210</strain>
    </source>
</reference>
<evidence type="ECO:0000256" key="2">
    <source>
        <dbReference type="ARBA" id="ARBA00022645"/>
    </source>
</evidence>
<dbReference type="PANTHER" id="PTHR11802">
    <property type="entry name" value="SERINE PROTEASE FAMILY S10 SERINE CARBOXYPEPTIDASE"/>
    <property type="match status" value="1"/>
</dbReference>
<dbReference type="InterPro" id="IPR029058">
    <property type="entry name" value="AB_hydrolase_fold"/>
</dbReference>
<evidence type="ECO:0000256" key="5">
    <source>
        <dbReference type="ARBA" id="ARBA00022801"/>
    </source>
</evidence>
<dbReference type="ESTHER" id="tetts-q22pf3">
    <property type="family name" value="Carboxypeptidase_S10"/>
</dbReference>
<dbReference type="InterPro" id="IPR001563">
    <property type="entry name" value="Peptidase_S10"/>
</dbReference>
<dbReference type="Gene3D" id="3.40.50.1820">
    <property type="entry name" value="alpha/beta hydrolase"/>
    <property type="match status" value="1"/>
</dbReference>
<organism evidence="8 9">
    <name type="scientific">Tetrahymena thermophila (strain SB210)</name>
    <dbReference type="NCBI Taxonomy" id="312017"/>
    <lineage>
        <taxon>Eukaryota</taxon>
        <taxon>Sar</taxon>
        <taxon>Alveolata</taxon>
        <taxon>Ciliophora</taxon>
        <taxon>Intramacronucleata</taxon>
        <taxon>Oligohymenophorea</taxon>
        <taxon>Hymenostomatida</taxon>
        <taxon>Tetrahymenina</taxon>
        <taxon>Tetrahymenidae</taxon>
        <taxon>Tetrahymena</taxon>
    </lineage>
</organism>
<dbReference type="GO" id="GO:0006508">
    <property type="term" value="P:proteolysis"/>
    <property type="evidence" value="ECO:0007669"/>
    <property type="project" value="UniProtKB-KW"/>
</dbReference>
<evidence type="ECO:0000256" key="4">
    <source>
        <dbReference type="ARBA" id="ARBA00022729"/>
    </source>
</evidence>
<feature type="signal peptide" evidence="7">
    <location>
        <begin position="1"/>
        <end position="20"/>
    </location>
</feature>
<evidence type="ECO:0000313" key="8">
    <source>
        <dbReference type="EMBL" id="EAR87156.1"/>
    </source>
</evidence>
<dbReference type="KEGG" id="tet:TTHERM_00361910"/>
<dbReference type="PANTHER" id="PTHR11802:SF3">
    <property type="entry name" value="RETINOID-INDUCIBLE SERINE CARBOXYPEPTIDASE"/>
    <property type="match status" value="1"/>
</dbReference>
<keyword evidence="2 7" id="KW-0121">Carboxypeptidase</keyword>
<dbReference type="AlphaFoldDB" id="Q22PF3"/>
<evidence type="ECO:0000256" key="3">
    <source>
        <dbReference type="ARBA" id="ARBA00022670"/>
    </source>
</evidence>
<feature type="chain" id="PRO_5005142867" description="Carboxypeptidase" evidence="7">
    <location>
        <begin position="21"/>
        <end position="455"/>
    </location>
</feature>
<evidence type="ECO:0000313" key="9">
    <source>
        <dbReference type="Proteomes" id="UP000009168"/>
    </source>
</evidence>
<dbReference type="eggNOG" id="KOG1282">
    <property type="taxonomic scope" value="Eukaryota"/>
</dbReference>
<dbReference type="GO" id="GO:0004185">
    <property type="term" value="F:serine-type carboxypeptidase activity"/>
    <property type="evidence" value="ECO:0007669"/>
    <property type="project" value="UniProtKB-UniRule"/>
</dbReference>
<proteinExistence type="inferred from homology"/>
<dbReference type="Pfam" id="PF00450">
    <property type="entry name" value="Peptidase_S10"/>
    <property type="match status" value="1"/>
</dbReference>
<accession>Q22PF3</accession>
<keyword evidence="5 7" id="KW-0378">Hydrolase</keyword>
<comment type="similarity">
    <text evidence="1 7">Belongs to the peptidase S10 family.</text>
</comment>
<dbReference type="EC" id="3.4.16.-" evidence="7"/>
<gene>
    <name evidence="8" type="ORF">TTHERM_00361910</name>
</gene>
<dbReference type="SUPFAM" id="SSF53474">
    <property type="entry name" value="alpha/beta-Hydrolases"/>
    <property type="match status" value="1"/>
</dbReference>
<dbReference type="OMA" id="EAMHEDM"/>
<dbReference type="OrthoDB" id="433625at2759"/>
<dbReference type="Proteomes" id="UP000009168">
    <property type="component" value="Unassembled WGS sequence"/>
</dbReference>
<keyword evidence="6" id="KW-0325">Glycoprotein</keyword>
<name>Q22PF3_TETTS</name>
<sequence length="455" mass="51382">MKYLLIFTYVLLLATNFVEARNTTCNKFVDQYAPFNTFFTGYLNPGFDDQTTGLGFVFYSKQNATTVEEIAEVPTLIWLNGGPGSPSMQGAYFENGPYRVLNISGQKVIQVNPDAWTNKYNVLYIDQPIAVGFSRSLNDTYLPKNITVVAQQFYQALLSFYSGNGCYNNTQLHKSPIFITGESYAGKYIPNIAAEIIKQNKIAAATGNIVIPLQGVSIGDPFIDPQHQFYQLGEFGIQNGLITEETRQKLEVIIDKMRFYIDTKDNFNATMAYNQSISFFMENSIYPLQNFYNFKIGPYPDDFVADHCQDYIKQFGFDEDFTFGSTNIKIAKSLFMDNFNPNAIPALQYILSNKLPVIIYNGDNDIAITSLGVKTSINNFSWEGQQIFSRLPMSNITNNKNKTIAAYKNFLNLHLATILDAGHLVPYDQPESMNIILDNFIDSALKTTKTTTKQH</sequence>
<keyword evidence="4 7" id="KW-0732">Signal</keyword>
<protein>
    <recommendedName>
        <fullName evidence="7">Carboxypeptidase</fullName>
        <ecNumber evidence="7">3.4.16.-</ecNumber>
    </recommendedName>
</protein>
<dbReference type="InParanoid" id="Q22PF3"/>
<keyword evidence="3 7" id="KW-0645">Protease</keyword>
<dbReference type="PROSITE" id="PS00131">
    <property type="entry name" value="CARBOXYPEPT_SER_SER"/>
    <property type="match status" value="1"/>
</dbReference>
<dbReference type="GeneID" id="7842369"/>
<dbReference type="STRING" id="312017.Q22PF3"/>
<dbReference type="InterPro" id="IPR033124">
    <property type="entry name" value="Ser_caboxypep_his_AS"/>
</dbReference>
<dbReference type="PROSITE" id="PS00560">
    <property type="entry name" value="CARBOXYPEPT_SER_HIS"/>
    <property type="match status" value="1"/>
</dbReference>
<dbReference type="HOGENOM" id="CLU_008523_10_1_1"/>
<evidence type="ECO:0000256" key="6">
    <source>
        <dbReference type="ARBA" id="ARBA00023180"/>
    </source>
</evidence>
<dbReference type="RefSeq" id="XP_001007401.1">
    <property type="nucleotide sequence ID" value="XM_001007401.1"/>
</dbReference>
<evidence type="ECO:0000256" key="7">
    <source>
        <dbReference type="RuleBase" id="RU361156"/>
    </source>
</evidence>
<dbReference type="PRINTS" id="PR00724">
    <property type="entry name" value="CRBOXYPTASEC"/>
</dbReference>